<proteinExistence type="predicted"/>
<sequence>MSHQSPPKKRGQKPKYDHEKIEELLKAGEKPFKIMLLLGCSYGVLRYVRKKMGRKKV</sequence>
<accession>A0A0G3CD84</accession>
<organism evidence="1 2">
    <name type="scientific">Methanosarcina barkeri CM1</name>
    <dbReference type="NCBI Taxonomy" id="796385"/>
    <lineage>
        <taxon>Archaea</taxon>
        <taxon>Methanobacteriati</taxon>
        <taxon>Methanobacteriota</taxon>
        <taxon>Stenosarchaea group</taxon>
        <taxon>Methanomicrobia</taxon>
        <taxon>Methanosarcinales</taxon>
        <taxon>Methanosarcinaceae</taxon>
        <taxon>Methanosarcina</taxon>
    </lineage>
</organism>
<dbReference type="GeneID" id="42569759"/>
<dbReference type="Proteomes" id="UP000035331">
    <property type="component" value="Chromosome"/>
</dbReference>
<dbReference type="RefSeq" id="WP_155396530.1">
    <property type="nucleotide sequence ID" value="NZ_CP008746.1"/>
</dbReference>
<dbReference type="AlphaFoldDB" id="A0A0G3CD84"/>
<dbReference type="PATRIC" id="fig|796385.3.peg.3643"/>
<gene>
    <name evidence="1" type="ORF">MCM1_2975</name>
</gene>
<reference evidence="2" key="1">
    <citation type="submission" date="2014-06" db="EMBL/GenBank/DDBJ databases">
        <title>The complete genome sequence of Methanosarcina barkeri CM1.</title>
        <authorList>
            <consortium name="Pastoral Greenhouse Gas Research Consortium"/>
            <person name="Lambie S.C."/>
            <person name="Leahy S.C."/>
            <person name="Kelly W.J."/>
            <person name="Li D."/>
            <person name="Reilly K."/>
            <person name="Attwood G.T."/>
            <person name="Altermann E."/>
        </authorList>
    </citation>
    <scope>NUCLEOTIDE SEQUENCE [LARGE SCALE GENOMIC DNA]</scope>
    <source>
        <strain evidence="2">CM1</strain>
    </source>
</reference>
<name>A0A0G3CD84_METBA</name>
<dbReference type="EMBL" id="CP008746">
    <property type="protein sequence ID" value="AKJ39971.1"/>
    <property type="molecule type" value="Genomic_DNA"/>
</dbReference>
<reference evidence="1 2" key="2">
    <citation type="journal article" date="2015" name="Stand. Genomic Sci.">
        <title>The complete genome sequence of the rumen methanogen Methanosarcina barkeri CM1.</title>
        <authorList>
            <person name="Lambie S.C."/>
            <person name="Kelly W.J."/>
            <person name="Leahy S.C."/>
            <person name="Li D."/>
            <person name="Reilly K."/>
            <person name="McAllister T.A."/>
            <person name="Valle E.R."/>
            <person name="Attwood G.T."/>
            <person name="Altermann E."/>
        </authorList>
    </citation>
    <scope>NUCLEOTIDE SEQUENCE [LARGE SCALE GENOMIC DNA]</scope>
    <source>
        <strain evidence="1 2">CM1</strain>
    </source>
</reference>
<evidence type="ECO:0008006" key="3">
    <source>
        <dbReference type="Google" id="ProtNLM"/>
    </source>
</evidence>
<evidence type="ECO:0000313" key="1">
    <source>
        <dbReference type="EMBL" id="AKJ39971.1"/>
    </source>
</evidence>
<evidence type="ECO:0000313" key="2">
    <source>
        <dbReference type="Proteomes" id="UP000035331"/>
    </source>
</evidence>
<protein>
    <recommendedName>
        <fullName evidence="3">Transposase</fullName>
    </recommendedName>
</protein>